<keyword evidence="1" id="KW-0732">Signal</keyword>
<accession>A0ABT4LCL0</accession>
<evidence type="ECO:0000313" key="2">
    <source>
        <dbReference type="EMBL" id="MCZ4244893.1"/>
    </source>
</evidence>
<protein>
    <submittedName>
        <fullName evidence="2">S41 family peptidase</fullName>
    </submittedName>
</protein>
<evidence type="ECO:0000313" key="3">
    <source>
        <dbReference type="Proteomes" id="UP001144347"/>
    </source>
</evidence>
<proteinExistence type="predicted"/>
<feature type="chain" id="PRO_5046036072" evidence="1">
    <location>
        <begin position="20"/>
        <end position="401"/>
    </location>
</feature>
<dbReference type="InterPro" id="IPR029045">
    <property type="entry name" value="ClpP/crotonase-like_dom_sf"/>
</dbReference>
<dbReference type="RefSeq" id="WP_269427946.1">
    <property type="nucleotide sequence ID" value="NZ_JAPWGM010000004.1"/>
</dbReference>
<dbReference type="Gene3D" id="3.90.226.10">
    <property type="entry name" value="2-enoyl-CoA Hydratase, Chain A, domain 1"/>
    <property type="match status" value="1"/>
</dbReference>
<feature type="signal peptide" evidence="1">
    <location>
        <begin position="1"/>
        <end position="19"/>
    </location>
</feature>
<name>A0ABT4LCL0_9SPHI</name>
<keyword evidence="3" id="KW-1185">Reference proteome</keyword>
<evidence type="ECO:0000256" key="1">
    <source>
        <dbReference type="SAM" id="SignalP"/>
    </source>
</evidence>
<gene>
    <name evidence="2" type="ORF">O0955_12850</name>
</gene>
<reference evidence="2" key="1">
    <citation type="submission" date="2022-12" db="EMBL/GenBank/DDBJ databases">
        <title>Genome sequence of HCMS5-2.</title>
        <authorList>
            <person name="Woo H."/>
        </authorList>
    </citation>
    <scope>NUCLEOTIDE SEQUENCE</scope>
    <source>
        <strain evidence="2">HCMS5-2</strain>
    </source>
</reference>
<sequence length="401" mass="46686">MKKYILFVLLLFFIQSAFAQTPSTTDFFNDLEYLQDTLPKKHKNLFIKINKSDFENKIKDIKLKVNDLNYETFTTELFKLIVSIGDEHTRIEPPYTKILPIQFDIFKEGIFVVGIDSSHAEHLKSELTQINGQPIKLIIDRFKQVIQSENKSYFEVGFLNFLNNPAFLKGLDILNSNEEAQYTFKNPNGKETEIILKSILKIDKRKIQLAKDLYTPYSSEKNGNYWFQYNQTNGILYFNYSRCKEDQNNPFAKFNEALFKEIKINHPKKIVLDLRENSGGNSGILWPFIDSIKTSYLNKEKKLFVLIGKRTFSSALMNAVNLKRNTNAKLIGESTSGNINHYGEVRGFKLPKTKIIISYSTKYWENWKGKKGPLLPDVKITYSIENFKKGKDEAIEYIYKQ</sequence>
<dbReference type="SUPFAM" id="SSF52096">
    <property type="entry name" value="ClpP/crotonase"/>
    <property type="match status" value="1"/>
</dbReference>
<dbReference type="Proteomes" id="UP001144347">
    <property type="component" value="Unassembled WGS sequence"/>
</dbReference>
<dbReference type="EMBL" id="JAPWGM010000004">
    <property type="protein sequence ID" value="MCZ4244893.1"/>
    <property type="molecule type" value="Genomic_DNA"/>
</dbReference>
<comment type="caution">
    <text evidence="2">The sequence shown here is derived from an EMBL/GenBank/DDBJ whole genome shotgun (WGS) entry which is preliminary data.</text>
</comment>
<organism evidence="2 3">
    <name type="scientific">Pedobacter punctiformis</name>
    <dbReference type="NCBI Taxonomy" id="3004097"/>
    <lineage>
        <taxon>Bacteria</taxon>
        <taxon>Pseudomonadati</taxon>
        <taxon>Bacteroidota</taxon>
        <taxon>Sphingobacteriia</taxon>
        <taxon>Sphingobacteriales</taxon>
        <taxon>Sphingobacteriaceae</taxon>
        <taxon>Pedobacter</taxon>
    </lineage>
</organism>